<dbReference type="InterPro" id="IPR058548">
    <property type="entry name" value="MlaB-like_STAS"/>
</dbReference>
<dbReference type="PANTHER" id="PTHR33495:SF2">
    <property type="entry name" value="ANTI-SIGMA FACTOR ANTAGONIST TM_1081-RELATED"/>
    <property type="match status" value="1"/>
</dbReference>
<dbReference type="SUPFAM" id="SSF52091">
    <property type="entry name" value="SpoIIaa-like"/>
    <property type="match status" value="1"/>
</dbReference>
<dbReference type="Proteomes" id="UP001596435">
    <property type="component" value="Unassembled WGS sequence"/>
</dbReference>
<dbReference type="Pfam" id="PF13466">
    <property type="entry name" value="STAS_2"/>
    <property type="match status" value="1"/>
</dbReference>
<gene>
    <name evidence="3" type="ORF">ACFQMG_32135</name>
</gene>
<keyword evidence="4" id="KW-1185">Reference proteome</keyword>
<dbReference type="Gene3D" id="3.30.750.24">
    <property type="entry name" value="STAS domain"/>
    <property type="match status" value="1"/>
</dbReference>
<reference evidence="4" key="1">
    <citation type="journal article" date="2019" name="Int. J. Syst. Evol. Microbiol.">
        <title>The Global Catalogue of Microorganisms (GCM) 10K type strain sequencing project: providing services to taxonomists for standard genome sequencing and annotation.</title>
        <authorList>
            <consortium name="The Broad Institute Genomics Platform"/>
            <consortium name="The Broad Institute Genome Sequencing Center for Infectious Disease"/>
            <person name="Wu L."/>
            <person name="Ma J."/>
        </authorList>
    </citation>
    <scope>NUCLEOTIDE SEQUENCE [LARGE SCALE GENOMIC DNA]</scope>
    <source>
        <strain evidence="4">CGMCC 1.12859</strain>
    </source>
</reference>
<dbReference type="CDD" id="cd07043">
    <property type="entry name" value="STAS_anti-anti-sigma_factors"/>
    <property type="match status" value="1"/>
</dbReference>
<feature type="region of interest" description="Disordered" evidence="1">
    <location>
        <begin position="102"/>
        <end position="129"/>
    </location>
</feature>
<dbReference type="InterPro" id="IPR002645">
    <property type="entry name" value="STAS_dom"/>
</dbReference>
<dbReference type="EMBL" id="JBHTAJ010000092">
    <property type="protein sequence ID" value="MFC7184210.1"/>
    <property type="molecule type" value="Genomic_DNA"/>
</dbReference>
<sequence>MSPSLRIVRREDVPGIRTVAPMGDADMDTAPLLRQALEEELNRPPPPATVVVDCSGLTFCASAGLNEFLRARRTAGDRGIALCLSAPREQMRRLLRITETDTVLDVRPPGTATHENRPAGARDQDGPGT</sequence>
<name>A0ABW2G8F4_9ACTN</name>
<feature type="domain" description="STAS" evidence="2">
    <location>
        <begin position="6"/>
        <end position="98"/>
    </location>
</feature>
<evidence type="ECO:0000256" key="1">
    <source>
        <dbReference type="SAM" id="MobiDB-lite"/>
    </source>
</evidence>
<comment type="caution">
    <text evidence="3">The sequence shown here is derived from an EMBL/GenBank/DDBJ whole genome shotgun (WGS) entry which is preliminary data.</text>
</comment>
<dbReference type="PANTHER" id="PTHR33495">
    <property type="entry name" value="ANTI-SIGMA FACTOR ANTAGONIST TM_1081-RELATED-RELATED"/>
    <property type="match status" value="1"/>
</dbReference>
<evidence type="ECO:0000313" key="4">
    <source>
        <dbReference type="Proteomes" id="UP001596435"/>
    </source>
</evidence>
<accession>A0ABW2G8F4</accession>
<evidence type="ECO:0000259" key="2">
    <source>
        <dbReference type="PROSITE" id="PS50801"/>
    </source>
</evidence>
<protein>
    <submittedName>
        <fullName evidence="3">STAS domain-containing protein</fullName>
    </submittedName>
</protein>
<dbReference type="RefSeq" id="WP_345704054.1">
    <property type="nucleotide sequence ID" value="NZ_BAABKV010000001.1"/>
</dbReference>
<proteinExistence type="predicted"/>
<dbReference type="PROSITE" id="PS50801">
    <property type="entry name" value="STAS"/>
    <property type="match status" value="1"/>
</dbReference>
<dbReference type="InterPro" id="IPR036513">
    <property type="entry name" value="STAS_dom_sf"/>
</dbReference>
<organism evidence="3 4">
    <name type="scientific">Kitasatospora paranensis</name>
    <dbReference type="NCBI Taxonomy" id="258053"/>
    <lineage>
        <taxon>Bacteria</taxon>
        <taxon>Bacillati</taxon>
        <taxon>Actinomycetota</taxon>
        <taxon>Actinomycetes</taxon>
        <taxon>Kitasatosporales</taxon>
        <taxon>Streptomycetaceae</taxon>
        <taxon>Kitasatospora</taxon>
    </lineage>
</organism>
<evidence type="ECO:0000313" key="3">
    <source>
        <dbReference type="EMBL" id="MFC7184210.1"/>
    </source>
</evidence>
<feature type="compositionally biased region" description="Basic and acidic residues" evidence="1">
    <location>
        <begin position="114"/>
        <end position="129"/>
    </location>
</feature>